<dbReference type="EMBL" id="ACVQ01000029">
    <property type="protein sequence ID" value="EET78897.1"/>
    <property type="molecule type" value="Genomic_DNA"/>
</dbReference>
<gene>
    <name evidence="1" type="ORF">CAMSH0001_0248</name>
</gene>
<evidence type="ECO:0000313" key="1">
    <source>
        <dbReference type="EMBL" id="EET78897.1"/>
    </source>
</evidence>
<keyword evidence="2" id="KW-1185">Reference proteome</keyword>
<protein>
    <submittedName>
        <fullName evidence="1">Uncharacterized protein</fullName>
    </submittedName>
</protein>
<organism evidence="1 2">
    <name type="scientific">Campylobacter showae RM3277</name>
    <dbReference type="NCBI Taxonomy" id="553219"/>
    <lineage>
        <taxon>Bacteria</taxon>
        <taxon>Pseudomonadati</taxon>
        <taxon>Campylobacterota</taxon>
        <taxon>Epsilonproteobacteria</taxon>
        <taxon>Campylobacterales</taxon>
        <taxon>Campylobacteraceae</taxon>
        <taxon>Campylobacter</taxon>
    </lineage>
</organism>
<comment type="caution">
    <text evidence="1">The sequence shown here is derived from an EMBL/GenBank/DDBJ whole genome shotgun (WGS) entry which is preliminary data.</text>
</comment>
<reference evidence="1 2" key="1">
    <citation type="submission" date="2009-07" db="EMBL/GenBank/DDBJ databases">
        <authorList>
            <person name="Madupu R."/>
            <person name="Sebastian Y."/>
            <person name="Durkin A.S."/>
            <person name="Torralba M."/>
            <person name="Methe B."/>
            <person name="Sutton G.G."/>
            <person name="Strausberg R.L."/>
            <person name="Nelson K.E."/>
        </authorList>
    </citation>
    <scope>NUCLEOTIDE SEQUENCE [LARGE SCALE GENOMIC DNA]</scope>
    <source>
        <strain evidence="1 2">RM3277</strain>
    </source>
</reference>
<accession>C6RI96</accession>
<sequence>MRTIFLKSNERSEVKNKHMVRSRISETKFREFYNIFHLVQKILK</sequence>
<evidence type="ECO:0000313" key="2">
    <source>
        <dbReference type="Proteomes" id="UP000003107"/>
    </source>
</evidence>
<dbReference type="Proteomes" id="UP000003107">
    <property type="component" value="Unassembled WGS sequence"/>
</dbReference>
<proteinExistence type="predicted"/>
<name>C6RI96_9BACT</name>
<dbReference type="AlphaFoldDB" id="C6RI96"/>